<reference evidence="7 8" key="1">
    <citation type="submission" date="2018-10" db="EMBL/GenBank/DDBJ databases">
        <title>Genome assembly for a Yunnan-Guizhou Plateau 3E fish, Anabarilius grahami (Regan), and its evolutionary and genetic applications.</title>
        <authorList>
            <person name="Jiang W."/>
        </authorList>
    </citation>
    <scope>NUCLEOTIDE SEQUENCE [LARGE SCALE GENOMIC DNA]</scope>
    <source>
        <strain evidence="7">AG-KIZ</strain>
        <tissue evidence="7">Muscle</tissue>
    </source>
</reference>
<dbReference type="PRINTS" id="PR01407">
    <property type="entry name" value="BUTYPHLNCDUF"/>
</dbReference>
<dbReference type="GO" id="GO:0008270">
    <property type="term" value="F:zinc ion binding"/>
    <property type="evidence" value="ECO:0007669"/>
    <property type="project" value="UniProtKB-KW"/>
</dbReference>
<dbReference type="InterPro" id="IPR001870">
    <property type="entry name" value="B30.2/SPRY"/>
</dbReference>
<organism evidence="7 8">
    <name type="scientific">Anabarilius grahami</name>
    <name type="common">Kanglang fish</name>
    <name type="synonym">Barilius grahami</name>
    <dbReference type="NCBI Taxonomy" id="495550"/>
    <lineage>
        <taxon>Eukaryota</taxon>
        <taxon>Metazoa</taxon>
        <taxon>Chordata</taxon>
        <taxon>Craniata</taxon>
        <taxon>Vertebrata</taxon>
        <taxon>Euteleostomi</taxon>
        <taxon>Actinopterygii</taxon>
        <taxon>Neopterygii</taxon>
        <taxon>Teleostei</taxon>
        <taxon>Ostariophysi</taxon>
        <taxon>Cypriniformes</taxon>
        <taxon>Xenocyprididae</taxon>
        <taxon>Xenocypridinae</taxon>
        <taxon>Xenocypridinae incertae sedis</taxon>
        <taxon>Anabarilius</taxon>
    </lineage>
</organism>
<evidence type="ECO:0000259" key="5">
    <source>
        <dbReference type="PROSITE" id="PS50188"/>
    </source>
</evidence>
<dbReference type="PANTHER" id="PTHR25465:SF5">
    <property type="entry name" value="E3 UBIQUITIN_ISG15 LIGASE TRIM25-RELATED"/>
    <property type="match status" value="1"/>
</dbReference>
<dbReference type="InterPro" id="IPR011029">
    <property type="entry name" value="DEATH-like_dom_sf"/>
</dbReference>
<evidence type="ECO:0000256" key="1">
    <source>
        <dbReference type="ARBA" id="ARBA00022723"/>
    </source>
</evidence>
<dbReference type="Gene3D" id="1.10.533.10">
    <property type="entry name" value="Death Domain, Fas"/>
    <property type="match status" value="1"/>
</dbReference>
<proteinExistence type="predicted"/>
<dbReference type="InterPro" id="IPR051051">
    <property type="entry name" value="E3_ubiq-ligase_TRIM/RNF"/>
</dbReference>
<keyword evidence="8" id="KW-1185">Reference proteome</keyword>
<evidence type="ECO:0000313" key="8">
    <source>
        <dbReference type="Proteomes" id="UP000281406"/>
    </source>
</evidence>
<dbReference type="Gene3D" id="2.60.120.920">
    <property type="match status" value="1"/>
</dbReference>
<dbReference type="SMART" id="SM01289">
    <property type="entry name" value="PYRIN"/>
    <property type="match status" value="1"/>
</dbReference>
<evidence type="ECO:0000313" key="7">
    <source>
        <dbReference type="EMBL" id="ROL54808.1"/>
    </source>
</evidence>
<gene>
    <name evidence="7" type="ORF">DPX16_23260</name>
</gene>
<dbReference type="InterPro" id="IPR006574">
    <property type="entry name" value="PRY"/>
</dbReference>
<dbReference type="Pfam" id="PF00622">
    <property type="entry name" value="SPRY"/>
    <property type="match status" value="1"/>
</dbReference>
<keyword evidence="2" id="KW-0863">Zinc-finger</keyword>
<keyword evidence="4" id="KW-0175">Coiled coil</keyword>
<evidence type="ECO:0000256" key="3">
    <source>
        <dbReference type="ARBA" id="ARBA00022833"/>
    </source>
</evidence>
<dbReference type="AlphaFoldDB" id="A0A3N0ZA40"/>
<dbReference type="SUPFAM" id="SSF47986">
    <property type="entry name" value="DEATH domain"/>
    <property type="match status" value="1"/>
</dbReference>
<dbReference type="Pfam" id="PF02758">
    <property type="entry name" value="PYRIN"/>
    <property type="match status" value="1"/>
</dbReference>
<protein>
    <submittedName>
        <fullName evidence="7">Stonustoxin subunit beta</fullName>
    </submittedName>
</protein>
<dbReference type="CDD" id="cd16040">
    <property type="entry name" value="SPRY_PRY_SNTX"/>
    <property type="match status" value="1"/>
</dbReference>
<dbReference type="SMART" id="SM00589">
    <property type="entry name" value="PRY"/>
    <property type="match status" value="1"/>
</dbReference>
<comment type="caution">
    <text evidence="7">The sequence shown here is derived from an EMBL/GenBank/DDBJ whole genome shotgun (WGS) entry which is preliminary data.</text>
</comment>
<evidence type="ECO:0000256" key="2">
    <source>
        <dbReference type="ARBA" id="ARBA00022771"/>
    </source>
</evidence>
<dbReference type="PANTHER" id="PTHR25465">
    <property type="entry name" value="B-BOX DOMAIN CONTAINING"/>
    <property type="match status" value="1"/>
</dbReference>
<dbReference type="PROSITE" id="PS50824">
    <property type="entry name" value="DAPIN"/>
    <property type="match status" value="1"/>
</dbReference>
<dbReference type="SMART" id="SM00449">
    <property type="entry name" value="SPRY"/>
    <property type="match status" value="1"/>
</dbReference>
<evidence type="ECO:0000259" key="6">
    <source>
        <dbReference type="PROSITE" id="PS50824"/>
    </source>
</evidence>
<dbReference type="CDD" id="cd08321">
    <property type="entry name" value="Pyrin_ASC-like"/>
    <property type="match status" value="1"/>
</dbReference>
<dbReference type="PROSITE" id="PS50188">
    <property type="entry name" value="B302_SPRY"/>
    <property type="match status" value="1"/>
</dbReference>
<feature type="domain" description="B30.2/SPRY" evidence="5">
    <location>
        <begin position="118"/>
        <end position="311"/>
    </location>
</feature>
<feature type="coiled-coil region" evidence="4">
    <location>
        <begin position="69"/>
        <end position="96"/>
    </location>
</feature>
<sequence length="311" mass="34977">MSSVLELLLKTLDDLSTQKLQRFKWYLKNYESISTADIEKAKATDIVDIMVARFTPEGAVKITLDILRKMNENHLAEQLENKHKDVQNSVQISRDTHNVDLNPKSGVTVHAPVLTRNISNPVTFNFSSSSSAVDACVLTLDPNTAHPNLFLSERNRKATHVREKQPYPDHAERFDWEPQVLSQESLTGRCYWEVEWSGRMGVGIVVTYKGTRSKGADNDYSFGRNTRSWQLKCSGFGYIAWHNGCVTNIPFPSSSTRVGVYVDVSAGTLSFYSVSNTHTLTHLHTFNTTFTEPLYAAFLIPTSCCVCLCEI</sequence>
<accession>A0A3N0ZA40</accession>
<dbReference type="SUPFAM" id="SSF49899">
    <property type="entry name" value="Concanavalin A-like lectins/glucanases"/>
    <property type="match status" value="1"/>
</dbReference>
<dbReference type="Pfam" id="PF13765">
    <property type="entry name" value="PRY"/>
    <property type="match status" value="1"/>
</dbReference>
<dbReference type="InterPro" id="IPR043136">
    <property type="entry name" value="B30.2/SPRY_sf"/>
</dbReference>
<dbReference type="Proteomes" id="UP000281406">
    <property type="component" value="Unassembled WGS sequence"/>
</dbReference>
<dbReference type="InterPro" id="IPR004020">
    <property type="entry name" value="DAPIN"/>
</dbReference>
<dbReference type="InterPro" id="IPR003877">
    <property type="entry name" value="SPRY_dom"/>
</dbReference>
<keyword evidence="3" id="KW-0862">Zinc</keyword>
<evidence type="ECO:0000256" key="4">
    <source>
        <dbReference type="SAM" id="Coils"/>
    </source>
</evidence>
<dbReference type="InterPro" id="IPR003879">
    <property type="entry name" value="Butyrophylin_SPRY"/>
</dbReference>
<dbReference type="InterPro" id="IPR013320">
    <property type="entry name" value="ConA-like_dom_sf"/>
</dbReference>
<dbReference type="EMBL" id="RJVU01004711">
    <property type="protein sequence ID" value="ROL54808.1"/>
    <property type="molecule type" value="Genomic_DNA"/>
</dbReference>
<dbReference type="OrthoDB" id="8821004at2759"/>
<keyword evidence="1" id="KW-0479">Metal-binding</keyword>
<dbReference type="GO" id="GO:0005737">
    <property type="term" value="C:cytoplasm"/>
    <property type="evidence" value="ECO:0007669"/>
    <property type="project" value="UniProtKB-ARBA"/>
</dbReference>
<feature type="domain" description="Pyrin" evidence="6">
    <location>
        <begin position="1"/>
        <end position="85"/>
    </location>
</feature>
<name>A0A3N0ZA40_ANAGA</name>